<protein>
    <submittedName>
        <fullName evidence="1">Uncharacterized protein</fullName>
    </submittedName>
</protein>
<dbReference type="EMBL" id="VJNC01000013">
    <property type="protein sequence ID" value="TSE20357.1"/>
    <property type="molecule type" value="Genomic_DNA"/>
</dbReference>
<name>A0A4R3LLN2_9BURK</name>
<evidence type="ECO:0000313" key="1">
    <source>
        <dbReference type="EMBL" id="TCS98716.1"/>
    </source>
</evidence>
<organism evidence="1 3">
    <name type="scientific">Tepidimonas ignava</name>
    <dbReference type="NCBI Taxonomy" id="114249"/>
    <lineage>
        <taxon>Bacteria</taxon>
        <taxon>Pseudomonadati</taxon>
        <taxon>Pseudomonadota</taxon>
        <taxon>Betaproteobacteria</taxon>
        <taxon>Burkholderiales</taxon>
        <taxon>Tepidimonas</taxon>
    </lineage>
</organism>
<comment type="caution">
    <text evidence="1">The sequence shown here is derived from an EMBL/GenBank/DDBJ whole genome shotgun (WGS) entry which is preliminary data.</text>
</comment>
<dbReference type="AlphaFoldDB" id="A0A4R3LLN2"/>
<evidence type="ECO:0000313" key="3">
    <source>
        <dbReference type="Proteomes" id="UP000295536"/>
    </source>
</evidence>
<dbReference type="Proteomes" id="UP000295536">
    <property type="component" value="Unassembled WGS sequence"/>
</dbReference>
<reference evidence="2 4" key="2">
    <citation type="submission" date="2019-07" db="EMBL/GenBank/DDBJ databases">
        <title>Tepidimonas ignava SPS-1037 draft genome.</title>
        <authorList>
            <person name="Da Costa M.S."/>
            <person name="Froufe H.J.C."/>
            <person name="Egas C."/>
            <person name="Albuquerque L."/>
        </authorList>
    </citation>
    <scope>NUCLEOTIDE SEQUENCE [LARGE SCALE GENOMIC DNA]</scope>
    <source>
        <strain evidence="2 4">SPS-1037</strain>
    </source>
</reference>
<keyword evidence="4" id="KW-1185">Reference proteome</keyword>
<evidence type="ECO:0000313" key="4">
    <source>
        <dbReference type="Proteomes" id="UP000315577"/>
    </source>
</evidence>
<dbReference type="EMBL" id="SMAH01000004">
    <property type="protein sequence ID" value="TCS98716.1"/>
    <property type="molecule type" value="Genomic_DNA"/>
</dbReference>
<accession>A0A4R3LLN2</accession>
<sequence length="58" mass="6827">MVSQICHEERLPKKALKSNLVYGMLSSWVEQAAKLLRFRRTVKLWNAIFEDHAVWQIG</sequence>
<reference evidence="1 3" key="1">
    <citation type="submission" date="2019-03" db="EMBL/GenBank/DDBJ databases">
        <title>Genomic Encyclopedia of Type Strains, Phase IV (KMG-IV): sequencing the most valuable type-strain genomes for metagenomic binning, comparative biology and taxonomic classification.</title>
        <authorList>
            <person name="Goeker M."/>
        </authorList>
    </citation>
    <scope>NUCLEOTIDE SEQUENCE [LARGE SCALE GENOMIC DNA]</scope>
    <source>
        <strain evidence="1 3">DSM 12034</strain>
    </source>
</reference>
<evidence type="ECO:0000313" key="2">
    <source>
        <dbReference type="EMBL" id="TSE20357.1"/>
    </source>
</evidence>
<gene>
    <name evidence="1" type="ORF">EDC36_104140</name>
    <name evidence="2" type="ORF">Tigna_01988</name>
</gene>
<proteinExistence type="predicted"/>
<dbReference type="Proteomes" id="UP000315577">
    <property type="component" value="Unassembled WGS sequence"/>
</dbReference>